<evidence type="ECO:0000313" key="1">
    <source>
        <dbReference type="EMBL" id="SSZ55542.1"/>
    </source>
</evidence>
<organism evidence="1 2">
    <name type="scientific">Bergeyella zoohelcum</name>
    <dbReference type="NCBI Taxonomy" id="1015"/>
    <lineage>
        <taxon>Bacteria</taxon>
        <taxon>Pseudomonadati</taxon>
        <taxon>Bacteroidota</taxon>
        <taxon>Flavobacteriia</taxon>
        <taxon>Flavobacteriales</taxon>
        <taxon>Weeksellaceae</taxon>
        <taxon>Bergeyella</taxon>
    </lineage>
</organism>
<reference evidence="1 2" key="1">
    <citation type="submission" date="2018-06" db="EMBL/GenBank/DDBJ databases">
        <authorList>
            <consortium name="Pathogen Informatics"/>
            <person name="Doyle S."/>
        </authorList>
    </citation>
    <scope>NUCLEOTIDE SEQUENCE [LARGE SCALE GENOMIC DNA]</scope>
    <source>
        <strain evidence="1 2">NCTC11661</strain>
    </source>
</reference>
<proteinExistence type="predicted"/>
<dbReference type="Proteomes" id="UP000255515">
    <property type="component" value="Unassembled WGS sequence"/>
</dbReference>
<dbReference type="EMBL" id="UFTJ01000002">
    <property type="protein sequence ID" value="SSZ55542.1"/>
    <property type="molecule type" value="Genomic_DNA"/>
</dbReference>
<gene>
    <name evidence="1" type="ORF">NCTC11661_00924</name>
</gene>
<sequence>MFFLMDTLIKKPIISPLLKEETLVEQEKQVIIHCTYKNKENFETLLRIWPSTYLMHEKQVVSSLLFAENITMFPHWTAVPPFCAYTFSLIFSGLPKACSVFDLVEVIPQPGGFVYQHIERNETDVYHIVF</sequence>
<dbReference type="AlphaFoldDB" id="A0A376C0E2"/>
<protein>
    <submittedName>
        <fullName evidence="1">Uncharacterized protein</fullName>
    </submittedName>
</protein>
<evidence type="ECO:0000313" key="2">
    <source>
        <dbReference type="Proteomes" id="UP000255515"/>
    </source>
</evidence>
<name>A0A376C0E2_9FLAO</name>
<accession>A0A376C0E2</accession>